<reference evidence="1" key="1">
    <citation type="journal article" date="2019" name="Front. Microbiol.">
        <title>Pandoravirus Celtis Illustrates the Microevolution Processes at Work in the Giant Pandoraviridae Genomes.</title>
        <authorList>
            <person name="Legendre M."/>
            <person name="Alempic J.M."/>
            <person name="Philippe N."/>
            <person name="Lartigue A."/>
            <person name="Jeudy S."/>
            <person name="Poirot O."/>
            <person name="Ta N.T."/>
            <person name="Nin S."/>
            <person name="Coute Y."/>
            <person name="Abergel C."/>
            <person name="Claverie J.M."/>
        </authorList>
    </citation>
    <scope>NUCLEOTIDE SEQUENCE</scope>
</reference>
<gene>
    <name evidence="1" type="ORF">pclt_cds_540</name>
</gene>
<organism evidence="1 2">
    <name type="scientific">Pandoravirus celtis</name>
    <dbReference type="NCBI Taxonomy" id="2568002"/>
    <lineage>
        <taxon>Viruses</taxon>
        <taxon>Pandoravirus</taxon>
    </lineage>
</organism>
<proteinExistence type="predicted"/>
<accession>A0A4D6EHF8</accession>
<sequence length="108" mass="12239">MEWLTWALGQVVRSDQPDKEENGIPAAHTTLLDEIANHFQQPIYICSPETKVVRYWLHLGDQLFARKGLGVASDTYAVSRTDVDRAVLKGVTETNKGWKVEIRRDDTA</sequence>
<name>A0A4D6EHF8_9VIRU</name>
<evidence type="ECO:0000313" key="1">
    <source>
        <dbReference type="EMBL" id="QBZ81134.1"/>
    </source>
</evidence>
<dbReference type="EMBL" id="MK174290">
    <property type="protein sequence ID" value="QBZ81134.1"/>
    <property type="molecule type" value="Genomic_DNA"/>
</dbReference>
<evidence type="ECO:0000313" key="2">
    <source>
        <dbReference type="Proteomes" id="UP001237152"/>
    </source>
</evidence>
<protein>
    <submittedName>
        <fullName evidence="1">Uncharacterized protein</fullName>
    </submittedName>
</protein>
<dbReference type="Proteomes" id="UP001237152">
    <property type="component" value="Segment"/>
</dbReference>